<dbReference type="PANTHER" id="PTHR10291">
    <property type="entry name" value="DEHYDRODOLICHYL DIPHOSPHATE SYNTHASE FAMILY MEMBER"/>
    <property type="match status" value="1"/>
</dbReference>
<feature type="non-terminal residue" evidence="2">
    <location>
        <position position="148"/>
    </location>
</feature>
<accession>A0A1W9S0X9</accession>
<dbReference type="PANTHER" id="PTHR10291:SF0">
    <property type="entry name" value="DEHYDRODOLICHYL DIPHOSPHATE SYNTHASE 2"/>
    <property type="match status" value="1"/>
</dbReference>
<dbReference type="AlphaFoldDB" id="A0A1W9S0X9"/>
<gene>
    <name evidence="2" type="ORF">B6D57_02795</name>
</gene>
<dbReference type="InterPro" id="IPR001441">
    <property type="entry name" value="UPP_synth-like"/>
</dbReference>
<dbReference type="Proteomes" id="UP000192611">
    <property type="component" value="Unassembled WGS sequence"/>
</dbReference>
<dbReference type="CDD" id="cd00475">
    <property type="entry name" value="Cis_IPPS"/>
    <property type="match status" value="1"/>
</dbReference>
<dbReference type="Pfam" id="PF01255">
    <property type="entry name" value="Prenyltransf"/>
    <property type="match status" value="1"/>
</dbReference>
<keyword evidence="1 2" id="KW-0808">Transferase</keyword>
<dbReference type="NCBIfam" id="TIGR00055">
    <property type="entry name" value="uppS"/>
    <property type="match status" value="1"/>
</dbReference>
<name>A0A1W9S0X9_9BACT</name>
<proteinExistence type="predicted"/>
<dbReference type="InterPro" id="IPR036424">
    <property type="entry name" value="UPP_synth-like_sf"/>
</dbReference>
<evidence type="ECO:0000313" key="3">
    <source>
        <dbReference type="Proteomes" id="UP000192611"/>
    </source>
</evidence>
<dbReference type="EMBL" id="NATQ01000046">
    <property type="protein sequence ID" value="OQX90511.1"/>
    <property type="molecule type" value="Genomic_DNA"/>
</dbReference>
<protein>
    <submittedName>
        <fullName evidence="2">Di-trans,poly-cis-decaprenylcistransferase</fullName>
    </submittedName>
</protein>
<dbReference type="GO" id="GO:0016094">
    <property type="term" value="P:polyprenol biosynthetic process"/>
    <property type="evidence" value="ECO:0007669"/>
    <property type="project" value="TreeGrafter"/>
</dbReference>
<sequence length="148" mass="17451">MAKVERLSDRAEELLKEVNRDKIPRHIAIIMDGNGRWAKKRYLRRVSGHRKGLEAVRQAVRAAKRLDKVRFLTLYAFSIENWKRPPNEVSAIMTLLEDYLCKEEREMLDNDIRLRYIGRIEDLPESTRAELLRVAKSTEHCESMMLTL</sequence>
<dbReference type="Gene3D" id="3.40.1180.10">
    <property type="entry name" value="Decaprenyl diphosphate synthase-like"/>
    <property type="match status" value="1"/>
</dbReference>
<evidence type="ECO:0000256" key="1">
    <source>
        <dbReference type="ARBA" id="ARBA00022679"/>
    </source>
</evidence>
<comment type="caution">
    <text evidence="2">The sequence shown here is derived from an EMBL/GenBank/DDBJ whole genome shotgun (WGS) entry which is preliminary data.</text>
</comment>
<dbReference type="SUPFAM" id="SSF64005">
    <property type="entry name" value="Undecaprenyl diphosphate synthase"/>
    <property type="match status" value="1"/>
</dbReference>
<evidence type="ECO:0000313" key="2">
    <source>
        <dbReference type="EMBL" id="OQX90511.1"/>
    </source>
</evidence>
<organism evidence="2 3">
    <name type="scientific">Candidatus Coatesbacteria bacterium 4484_99</name>
    <dbReference type="NCBI Taxonomy" id="1970774"/>
    <lineage>
        <taxon>Bacteria</taxon>
        <taxon>Candidatus Coatesiibacteriota</taxon>
    </lineage>
</organism>
<dbReference type="GO" id="GO:0045547">
    <property type="term" value="F:ditrans,polycis-polyprenyl diphosphate synthase [(2E,6E)-farnesyl diphosphate specific] activity"/>
    <property type="evidence" value="ECO:0007669"/>
    <property type="project" value="TreeGrafter"/>
</dbReference>
<reference evidence="3" key="1">
    <citation type="submission" date="2017-03" db="EMBL/GenBank/DDBJ databases">
        <title>Novel pathways for hydrocarbon cycling and metabolic interdependencies in hydrothermal sediment communities.</title>
        <authorList>
            <person name="Dombrowski N."/>
            <person name="Seitz K."/>
            <person name="Teske A."/>
            <person name="Baker B."/>
        </authorList>
    </citation>
    <scope>NUCLEOTIDE SEQUENCE [LARGE SCALE GENOMIC DNA]</scope>
</reference>